<dbReference type="InterPro" id="IPR009060">
    <property type="entry name" value="UBA-like_sf"/>
</dbReference>
<feature type="domain" description="Tudor" evidence="8">
    <location>
        <begin position="634"/>
        <end position="694"/>
    </location>
</feature>
<dbReference type="PANTHER" id="PTHR13681">
    <property type="entry name" value="SURVIVAL OF MOTOR NEURON-RELATED-SPLICING FACTOR 30-RELATED"/>
    <property type="match status" value="1"/>
</dbReference>
<dbReference type="Gene3D" id="2.40.50.770">
    <property type="entry name" value="RecQ-mediated genome instability protein Rmi1, C-terminal domain"/>
    <property type="match status" value="1"/>
</dbReference>
<dbReference type="PROSITE" id="PS50304">
    <property type="entry name" value="TUDOR"/>
    <property type="match status" value="1"/>
</dbReference>
<reference evidence="9" key="1">
    <citation type="journal article" date="2023" name="Mol. Biol. Evol.">
        <title>Third-Generation Sequencing Reveals the Adaptive Role of the Epigenome in Three Deep-Sea Polychaetes.</title>
        <authorList>
            <person name="Perez M."/>
            <person name="Aroh O."/>
            <person name="Sun Y."/>
            <person name="Lan Y."/>
            <person name="Juniper S.K."/>
            <person name="Young C.R."/>
            <person name="Angers B."/>
            <person name="Qian P.Y."/>
        </authorList>
    </citation>
    <scope>NUCLEOTIDE SEQUENCE</scope>
    <source>
        <strain evidence="9">R07B-5</strain>
    </source>
</reference>
<dbReference type="Proteomes" id="UP001209878">
    <property type="component" value="Unassembled WGS sequence"/>
</dbReference>
<dbReference type="InterPro" id="IPR015940">
    <property type="entry name" value="UBA"/>
</dbReference>
<dbReference type="SMART" id="SM00165">
    <property type="entry name" value="UBA"/>
    <property type="match status" value="1"/>
</dbReference>
<name>A0AAD9NS49_RIDPI</name>
<dbReference type="Pfam" id="PF00567">
    <property type="entry name" value="TUDOR"/>
    <property type="match status" value="1"/>
</dbReference>
<dbReference type="InterPro" id="IPR002999">
    <property type="entry name" value="Tudor"/>
</dbReference>
<keyword evidence="4" id="KW-0539">Nucleus</keyword>
<protein>
    <recommendedName>
        <fullName evidence="2">Tudor domain-containing protein 3</fullName>
    </recommendedName>
</protein>
<comment type="function">
    <text evidence="5">Scaffolding protein that specifically recognizes and binds dimethylarginine-containing proteins. Plays a role in the regulation of translation of target mRNAs by binding Arg/Gly-rich motifs (GAR) in dimethylarginine-containing proteins. In nucleus, acts as a coactivator: recognizes and binds asymmetric dimethylation on the core histone tails associated with transcriptional activation (H3R17me2a and H4R3me2a) and recruits proteins at these arginine-methylated loci. In cytoplasm, acts as an antiviral factor that participates in the assembly of stress granules together with G3BP1.</text>
</comment>
<sequence>MANAVAEALQRQGWYLTGEGITTCSQNGNSHADVVIKAALDRDLKDIGERRLQDGTGKAKAEFVDGPFVLQIQKMRNVSAPKDNEDSQAAPPLFKVTLSDGHSTCTAVEIEKINNLGLSTPPGTKLKLLGRVPVMHGFLLLTNSRCKVLGGQVATLVDSWQLKKSLAKHSRAGFAREGGPPLFIPFGQKQQQQRQLQKQPQQQQQQRPTTNNQNSSKKQNESFKSLASSTDKKEDAEFEQQRRAIIAEALQAKGESKKPKTFTKQVLDTDVAKIVEMGFPAEQASAALRQAGGKLDEAINNLLTGGDTRPRGRAGIQQQSRPVRSHRGTRTDEDDDLTQARPSAPATLFDFLNTKIATKGETKSSNTKTMQEAKDTRNSTDEFHSTRDNERRAPQSNLPPRFANKHHQGHDDGRRRPASSDTFDRQHRPPSKSDSQPVAYDADTRGHKSDRSLWKPSEKEQRNNHQNQFDHQGARDSSARAPQGTRTPGQGSMRCSQMENNARPNHQEQQRSCIGGDINVNAKSYGRTRGPGGVPTDRGRYQQQAAVQSMLASQCDRGQRSDTRSVPGRRNVIEEKMAGLSMAATTGQGFEPGLQNVVAPMSYSMPPVVTNVNYSCAGAPQDGYKQNVMMTTRQWKQGDYCMAKYWQDGQFYRAVVKSIRTGTNACIVMFPDYGNTEQVPLTELQPITEPPPNWDASVVASVAAPVIQPQQVSFVSVPYTTEQPFQGQIGGRIEFRQGGGGVPYKAKAQQKFYAPPRQRDN</sequence>
<evidence type="ECO:0000313" key="9">
    <source>
        <dbReference type="EMBL" id="KAK2178703.1"/>
    </source>
</evidence>
<dbReference type="Pfam" id="PF08585">
    <property type="entry name" value="RMI1_N_C"/>
    <property type="match status" value="1"/>
</dbReference>
<gene>
    <name evidence="9" type="ORF">NP493_533g01010</name>
</gene>
<feature type="domain" description="UBA" evidence="7">
    <location>
        <begin position="266"/>
        <end position="305"/>
    </location>
</feature>
<evidence type="ECO:0000256" key="3">
    <source>
        <dbReference type="ARBA" id="ARBA00022853"/>
    </source>
</evidence>
<dbReference type="PANTHER" id="PTHR13681:SF24">
    <property type="entry name" value="TUDOR DOMAIN-CONTAINING PROTEIN 3"/>
    <property type="match status" value="1"/>
</dbReference>
<comment type="caution">
    <text evidence="9">The sequence shown here is derived from an EMBL/GenBank/DDBJ whole genome shotgun (WGS) entry which is preliminary data.</text>
</comment>
<dbReference type="AlphaFoldDB" id="A0AAD9NS49"/>
<feature type="compositionally biased region" description="Low complexity" evidence="6">
    <location>
        <begin position="188"/>
        <end position="217"/>
    </location>
</feature>
<dbReference type="SMART" id="SM00333">
    <property type="entry name" value="TUDOR"/>
    <property type="match status" value="1"/>
</dbReference>
<dbReference type="EMBL" id="JAODUO010000532">
    <property type="protein sequence ID" value="KAK2178703.1"/>
    <property type="molecule type" value="Genomic_DNA"/>
</dbReference>
<accession>A0AAD9NS49</accession>
<feature type="region of interest" description="Disordered" evidence="6">
    <location>
        <begin position="301"/>
        <end position="512"/>
    </location>
</feature>
<feature type="compositionally biased region" description="Basic and acidic residues" evidence="6">
    <location>
        <begin position="371"/>
        <end position="393"/>
    </location>
</feature>
<dbReference type="InterPro" id="IPR042470">
    <property type="entry name" value="RMI1_N_C_sf"/>
</dbReference>
<keyword evidence="3" id="KW-0156">Chromatin regulator</keyword>
<evidence type="ECO:0000256" key="5">
    <source>
        <dbReference type="ARBA" id="ARBA00035105"/>
    </source>
</evidence>
<dbReference type="SUPFAM" id="SSF46934">
    <property type="entry name" value="UBA-like"/>
    <property type="match status" value="1"/>
</dbReference>
<dbReference type="GO" id="GO:0005634">
    <property type="term" value="C:nucleus"/>
    <property type="evidence" value="ECO:0007669"/>
    <property type="project" value="UniProtKB-SubCell"/>
</dbReference>
<dbReference type="GO" id="GO:0006325">
    <property type="term" value="P:chromatin organization"/>
    <property type="evidence" value="ECO:0007669"/>
    <property type="project" value="UniProtKB-KW"/>
</dbReference>
<evidence type="ECO:0000313" key="10">
    <source>
        <dbReference type="Proteomes" id="UP001209878"/>
    </source>
</evidence>
<dbReference type="Gene3D" id="2.30.30.140">
    <property type="match status" value="1"/>
</dbReference>
<dbReference type="Gene3D" id="1.10.8.10">
    <property type="entry name" value="DNA helicase RuvA subunit, C-terminal domain"/>
    <property type="match status" value="1"/>
</dbReference>
<evidence type="ECO:0000256" key="1">
    <source>
        <dbReference type="ARBA" id="ARBA00004123"/>
    </source>
</evidence>
<feature type="region of interest" description="Disordered" evidence="6">
    <location>
        <begin position="171"/>
        <end position="238"/>
    </location>
</feature>
<organism evidence="9 10">
    <name type="scientific">Ridgeia piscesae</name>
    <name type="common">Tubeworm</name>
    <dbReference type="NCBI Taxonomy" id="27915"/>
    <lineage>
        <taxon>Eukaryota</taxon>
        <taxon>Metazoa</taxon>
        <taxon>Spiralia</taxon>
        <taxon>Lophotrochozoa</taxon>
        <taxon>Annelida</taxon>
        <taxon>Polychaeta</taxon>
        <taxon>Sedentaria</taxon>
        <taxon>Canalipalpata</taxon>
        <taxon>Sabellida</taxon>
        <taxon>Siboglinidae</taxon>
        <taxon>Ridgeia</taxon>
    </lineage>
</organism>
<evidence type="ECO:0000259" key="8">
    <source>
        <dbReference type="PROSITE" id="PS50304"/>
    </source>
</evidence>
<dbReference type="SMART" id="SM01161">
    <property type="entry name" value="DUF1767"/>
    <property type="match status" value="1"/>
</dbReference>
<dbReference type="InterPro" id="IPR013894">
    <property type="entry name" value="RMI1_OB"/>
</dbReference>
<keyword evidence="10" id="KW-1185">Reference proteome</keyword>
<dbReference type="PROSITE" id="PS50030">
    <property type="entry name" value="UBA"/>
    <property type="match status" value="1"/>
</dbReference>
<feature type="compositionally biased region" description="Basic and acidic residues" evidence="6">
    <location>
        <begin position="442"/>
        <end position="463"/>
    </location>
</feature>
<dbReference type="SUPFAM" id="SSF63748">
    <property type="entry name" value="Tudor/PWWP/MBT"/>
    <property type="match status" value="1"/>
</dbReference>
<feature type="compositionally biased region" description="Polar residues" evidence="6">
    <location>
        <begin position="484"/>
        <end position="504"/>
    </location>
</feature>
<proteinExistence type="predicted"/>
<evidence type="ECO:0000256" key="4">
    <source>
        <dbReference type="ARBA" id="ARBA00023242"/>
    </source>
</evidence>
<comment type="subcellular location">
    <subcellularLocation>
        <location evidence="1">Nucleus</location>
    </subcellularLocation>
</comment>
<evidence type="ECO:0000256" key="6">
    <source>
        <dbReference type="SAM" id="MobiDB-lite"/>
    </source>
</evidence>
<dbReference type="Pfam" id="PF00627">
    <property type="entry name" value="UBA"/>
    <property type="match status" value="1"/>
</dbReference>
<evidence type="ECO:0000259" key="7">
    <source>
        <dbReference type="PROSITE" id="PS50030"/>
    </source>
</evidence>
<evidence type="ECO:0000256" key="2">
    <source>
        <dbReference type="ARBA" id="ARBA00013421"/>
    </source>
</evidence>